<feature type="region of interest" description="Disordered" evidence="1">
    <location>
        <begin position="36"/>
        <end position="95"/>
    </location>
</feature>
<gene>
    <name evidence="5" type="ORF">TWF696_008818</name>
</gene>
<keyword evidence="6" id="KW-1185">Reference proteome</keyword>
<dbReference type="AlphaFoldDB" id="A0AAV9UI79"/>
<evidence type="ECO:0000259" key="4">
    <source>
        <dbReference type="Pfam" id="PF23585"/>
    </source>
</evidence>
<protein>
    <recommendedName>
        <fullName evidence="4">DUF7137 domain-containing protein</fullName>
    </recommendedName>
</protein>
<dbReference type="EMBL" id="JAVHNQ010000007">
    <property type="protein sequence ID" value="KAK6341755.1"/>
    <property type="molecule type" value="Genomic_DNA"/>
</dbReference>
<evidence type="ECO:0000256" key="3">
    <source>
        <dbReference type="SAM" id="SignalP"/>
    </source>
</evidence>
<evidence type="ECO:0000256" key="2">
    <source>
        <dbReference type="SAM" id="Phobius"/>
    </source>
</evidence>
<sequence>MHISVSFLLSSLLLLNTSSGVFGSIQDDSVIYKRQARGSSSVDASSDASPASSASSPPRTSPPTETTDAPSSSAKSGAGKGSSSGGTSTKKKISTVDARLPPGGVVIQTPITTSGSYYYKIGQTVTLGWNYTSLSISPSAVNVAAFCSDNSQTYTIAQNLSIAKPSILWDTGSYAPKDGQPPLAMGIYTLLIYDEAAAVTAAPTAGRLAAFNGFKFGMYTPKPNIPLEEFDCPTCNKNSAASLDVVALRMLVVTSVIFSVSFGLFFSMIP</sequence>
<feature type="compositionally biased region" description="Low complexity" evidence="1">
    <location>
        <begin position="39"/>
        <end position="77"/>
    </location>
</feature>
<dbReference type="PANTHER" id="PTHR42028">
    <property type="entry name" value="CHROMOSOME 1, WHOLE GENOME SHOTGUN SEQUENCE"/>
    <property type="match status" value="1"/>
</dbReference>
<evidence type="ECO:0000313" key="5">
    <source>
        <dbReference type="EMBL" id="KAK6341755.1"/>
    </source>
</evidence>
<feature type="chain" id="PRO_5043720913" description="DUF7137 domain-containing protein" evidence="3">
    <location>
        <begin position="24"/>
        <end position="270"/>
    </location>
</feature>
<dbReference type="Proteomes" id="UP001375240">
    <property type="component" value="Unassembled WGS sequence"/>
</dbReference>
<keyword evidence="2" id="KW-0812">Transmembrane</keyword>
<comment type="caution">
    <text evidence="5">The sequence shown here is derived from an EMBL/GenBank/DDBJ whole genome shotgun (WGS) entry which is preliminary data.</text>
</comment>
<evidence type="ECO:0000256" key="1">
    <source>
        <dbReference type="SAM" id="MobiDB-lite"/>
    </source>
</evidence>
<feature type="signal peptide" evidence="3">
    <location>
        <begin position="1"/>
        <end position="23"/>
    </location>
</feature>
<proteinExistence type="predicted"/>
<reference evidence="5 6" key="1">
    <citation type="submission" date="2019-10" db="EMBL/GenBank/DDBJ databases">
        <authorList>
            <person name="Palmer J.M."/>
        </authorList>
    </citation>
    <scope>NUCLEOTIDE SEQUENCE [LARGE SCALE GENOMIC DNA]</scope>
    <source>
        <strain evidence="5 6">TWF696</strain>
    </source>
</reference>
<feature type="domain" description="DUF7137" evidence="4">
    <location>
        <begin position="100"/>
        <end position="234"/>
    </location>
</feature>
<keyword evidence="2" id="KW-0472">Membrane</keyword>
<dbReference type="InterPro" id="IPR055561">
    <property type="entry name" value="DUF7137"/>
</dbReference>
<keyword evidence="2" id="KW-1133">Transmembrane helix</keyword>
<dbReference type="PANTHER" id="PTHR42028:SF1">
    <property type="entry name" value="YALI0E30657P"/>
    <property type="match status" value="1"/>
</dbReference>
<keyword evidence="3" id="KW-0732">Signal</keyword>
<organism evidence="5 6">
    <name type="scientific">Orbilia brochopaga</name>
    <dbReference type="NCBI Taxonomy" id="3140254"/>
    <lineage>
        <taxon>Eukaryota</taxon>
        <taxon>Fungi</taxon>
        <taxon>Dikarya</taxon>
        <taxon>Ascomycota</taxon>
        <taxon>Pezizomycotina</taxon>
        <taxon>Orbiliomycetes</taxon>
        <taxon>Orbiliales</taxon>
        <taxon>Orbiliaceae</taxon>
        <taxon>Orbilia</taxon>
    </lineage>
</organism>
<dbReference type="Pfam" id="PF23585">
    <property type="entry name" value="DUF7137"/>
    <property type="match status" value="1"/>
</dbReference>
<name>A0AAV9UI79_9PEZI</name>
<feature type="transmembrane region" description="Helical" evidence="2">
    <location>
        <begin position="246"/>
        <end position="269"/>
    </location>
</feature>
<evidence type="ECO:0000313" key="6">
    <source>
        <dbReference type="Proteomes" id="UP001375240"/>
    </source>
</evidence>
<accession>A0AAV9UI79</accession>